<evidence type="ECO:0000313" key="2">
    <source>
        <dbReference type="Proteomes" id="UP000324800"/>
    </source>
</evidence>
<dbReference type="EMBL" id="SNRW01016183">
    <property type="protein sequence ID" value="KAA6369627.1"/>
    <property type="molecule type" value="Genomic_DNA"/>
</dbReference>
<accession>A0A5J4UGV1</accession>
<comment type="caution">
    <text evidence="1">The sequence shown here is derived from an EMBL/GenBank/DDBJ whole genome shotgun (WGS) entry which is preliminary data.</text>
</comment>
<reference evidence="1 2" key="1">
    <citation type="submission" date="2019-03" db="EMBL/GenBank/DDBJ databases">
        <title>Single cell metagenomics reveals metabolic interactions within the superorganism composed of flagellate Streblomastix strix and complex community of Bacteroidetes bacteria on its surface.</title>
        <authorList>
            <person name="Treitli S.C."/>
            <person name="Kolisko M."/>
            <person name="Husnik F."/>
            <person name="Keeling P."/>
            <person name="Hampl V."/>
        </authorList>
    </citation>
    <scope>NUCLEOTIDE SEQUENCE [LARGE SCALE GENOMIC DNA]</scope>
    <source>
        <strain evidence="1">ST1C</strain>
    </source>
</reference>
<gene>
    <name evidence="1" type="ORF">EZS28_034845</name>
</gene>
<sequence length="167" mass="19024">MDLYDLKTIIQNSFSYDEIRQGTLNTDSPNLAGTIIVYQTKDPTFQNPFPLINRDDIGKGTLNDSQRSETSSWQYGRFPSGPVINLDRYRVINEEMMKKTAVVILTEVIAFSMKENKSVAFAKSIKECLTIMLSLICRENLVASTTSKLLNIALTKTIVHHRRYQII</sequence>
<proteinExistence type="predicted"/>
<dbReference type="AlphaFoldDB" id="A0A5J4UGV1"/>
<organism evidence="1 2">
    <name type="scientific">Streblomastix strix</name>
    <dbReference type="NCBI Taxonomy" id="222440"/>
    <lineage>
        <taxon>Eukaryota</taxon>
        <taxon>Metamonada</taxon>
        <taxon>Preaxostyla</taxon>
        <taxon>Oxymonadida</taxon>
        <taxon>Streblomastigidae</taxon>
        <taxon>Streblomastix</taxon>
    </lineage>
</organism>
<protein>
    <submittedName>
        <fullName evidence="1">Uncharacterized protein</fullName>
    </submittedName>
</protein>
<evidence type="ECO:0000313" key="1">
    <source>
        <dbReference type="EMBL" id="KAA6369627.1"/>
    </source>
</evidence>
<name>A0A5J4UGV1_9EUKA</name>
<dbReference type="Proteomes" id="UP000324800">
    <property type="component" value="Unassembled WGS sequence"/>
</dbReference>